<dbReference type="SUPFAM" id="SSF52954">
    <property type="entry name" value="Class II aaRS ABD-related"/>
    <property type="match status" value="1"/>
</dbReference>
<dbReference type="Gene3D" id="3.40.50.800">
    <property type="entry name" value="Anticodon-binding domain"/>
    <property type="match status" value="1"/>
</dbReference>
<evidence type="ECO:0000256" key="10">
    <source>
        <dbReference type="HAMAP-Rule" id="MF_01569"/>
    </source>
</evidence>
<dbReference type="Pfam" id="PF04073">
    <property type="entry name" value="tRNA_edit"/>
    <property type="match status" value="1"/>
</dbReference>
<comment type="subunit">
    <text evidence="2 10">Homodimer.</text>
</comment>
<dbReference type="NCBIfam" id="TIGR00409">
    <property type="entry name" value="proS_fam_II"/>
    <property type="match status" value="1"/>
</dbReference>
<dbReference type="PANTHER" id="PTHR42753">
    <property type="entry name" value="MITOCHONDRIAL RIBOSOME PROTEIN L39/PROLYL-TRNA LIGASE FAMILY MEMBER"/>
    <property type="match status" value="1"/>
</dbReference>
<evidence type="ECO:0000256" key="7">
    <source>
        <dbReference type="ARBA" id="ARBA00022917"/>
    </source>
</evidence>
<sequence>MLKLLGKFNFNWREKMRFSKAYIKTLKETPKEAEIASHKLMLRAGMIKKLASGIYAYLPLGYRTIRKIENIVREEMDRAGALELLMPVVQPAELWQESGRWDVMGPEMLRLKDRHERDFVLSPTQEEMITAIVRSDISSYKSLPINLYHIQTKFRDERRPRFGLMRGREFTMKDAYSFHTSQESLDKEFLNMRDAYTRIFTRCGLKFRPVDADSGNIGGSGSQEFQVLAESGEDEIIYSDGSEYAANIETAVSELINPPKEELKEVELIHTPDCPTIESLAKYLDVPLEKTVKALTYKDMGTDEIYMVLIRGDFEVNEVKLKNILNAVEVEMATDEEIEKLGLKKGYIGPYKLPNKIKIVADLSVPEISNHIVGSHQKDYHYKNINYGRDYTADIVADIRKVKVGENCITGGKLHSARGIECGQIFKLGDKYSKAMNATYLDEKGQSHYMLMGCYGIGVTRTMAAAIEQYNDENGIIWPVSIAPYIVDVIPVNIKNEAQVNLAEKIYNNLQEEKIDVMLDDRDEKPGFKFKDADLIGFPFKVVVGKKAEEGIVELKIRKTGETFEISQNEIINKIKELMKIY</sequence>
<dbReference type="Proteomes" id="UP000070401">
    <property type="component" value="Unassembled WGS sequence"/>
</dbReference>
<dbReference type="InterPro" id="IPR002316">
    <property type="entry name" value="Pro-tRNA-ligase_IIa"/>
</dbReference>
<dbReference type="PIRSF" id="PIRSF001535">
    <property type="entry name" value="ProRS_1"/>
    <property type="match status" value="1"/>
</dbReference>
<keyword evidence="5 10" id="KW-0547">Nucleotide-binding</keyword>
<dbReference type="SUPFAM" id="SSF55826">
    <property type="entry name" value="YbaK/ProRS associated domain"/>
    <property type="match status" value="1"/>
</dbReference>
<dbReference type="InterPro" id="IPR004154">
    <property type="entry name" value="Anticodon-bd"/>
</dbReference>
<keyword evidence="4 10" id="KW-0436">Ligase</keyword>
<dbReference type="InterPro" id="IPR036754">
    <property type="entry name" value="YbaK/aa-tRNA-synt-asso_dom_sf"/>
</dbReference>
<comment type="domain">
    <text evidence="10">Consists of three domains: the N-terminal catalytic domain, the editing domain and the C-terminal anticodon-binding domain.</text>
</comment>
<dbReference type="FunFam" id="3.30.930.10:FF:000043">
    <property type="entry name" value="Proline--tRNA ligase"/>
    <property type="match status" value="1"/>
</dbReference>
<keyword evidence="8 10" id="KW-0030">Aminoacyl-tRNA synthetase</keyword>
<dbReference type="FunFam" id="3.40.50.800:FF:000011">
    <property type="entry name" value="Proline--tRNA ligase"/>
    <property type="match status" value="1"/>
</dbReference>
<comment type="function">
    <text evidence="10">Catalyzes the attachment of proline to tRNA(Pro) in a two-step reaction: proline is first activated by ATP to form Pro-AMP and then transferred to the acceptor end of tRNA(Pro). As ProRS can inadvertently accommodate and process non-cognate amino acids such as alanine and cysteine, to avoid such errors it has two additional distinct editing activities against alanine. One activity is designated as 'pretransfer' editing and involves the tRNA(Pro)-independent hydrolysis of activated Ala-AMP. The other activity is designated 'posttransfer' editing and involves deacylation of mischarged Ala-tRNA(Pro). The misacylated Cys-tRNA(Pro) is not edited by ProRS.</text>
</comment>
<keyword evidence="7 10" id="KW-0648">Protein biosynthesis</keyword>
<evidence type="ECO:0000256" key="1">
    <source>
        <dbReference type="ARBA" id="ARBA00004496"/>
    </source>
</evidence>
<dbReference type="InterPro" id="IPR050062">
    <property type="entry name" value="Pro-tRNA_synthetase"/>
</dbReference>
<organism evidence="12 13">
    <name type="scientific">Fusobacterium nucleatum</name>
    <dbReference type="NCBI Taxonomy" id="851"/>
    <lineage>
        <taxon>Bacteria</taxon>
        <taxon>Fusobacteriati</taxon>
        <taxon>Fusobacteriota</taxon>
        <taxon>Fusobacteriia</taxon>
        <taxon>Fusobacteriales</taxon>
        <taxon>Fusobacteriaceae</taxon>
        <taxon>Fusobacterium</taxon>
    </lineage>
</organism>
<dbReference type="InterPro" id="IPR045864">
    <property type="entry name" value="aa-tRNA-synth_II/BPL/LPL"/>
</dbReference>
<evidence type="ECO:0000256" key="5">
    <source>
        <dbReference type="ARBA" id="ARBA00022741"/>
    </source>
</evidence>
<evidence type="ECO:0000256" key="2">
    <source>
        <dbReference type="ARBA" id="ARBA00011738"/>
    </source>
</evidence>
<dbReference type="STRING" id="1408287.GCA_000493815_00569"/>
<keyword evidence="13" id="KW-1185">Reference proteome</keyword>
<evidence type="ECO:0000313" key="12">
    <source>
        <dbReference type="EMBL" id="KXA17764.1"/>
    </source>
</evidence>
<dbReference type="AlphaFoldDB" id="A0A133NNB1"/>
<dbReference type="EMBL" id="LRPY01000186">
    <property type="protein sequence ID" value="KXA17764.1"/>
    <property type="molecule type" value="Genomic_DNA"/>
</dbReference>
<evidence type="ECO:0000256" key="8">
    <source>
        <dbReference type="ARBA" id="ARBA00023146"/>
    </source>
</evidence>
<comment type="subcellular location">
    <subcellularLocation>
        <location evidence="1 10">Cytoplasm</location>
    </subcellularLocation>
</comment>
<evidence type="ECO:0000259" key="11">
    <source>
        <dbReference type="PROSITE" id="PS50862"/>
    </source>
</evidence>
<dbReference type="InterPro" id="IPR006195">
    <property type="entry name" value="aa-tRNA-synth_II"/>
</dbReference>
<dbReference type="InterPro" id="IPR036621">
    <property type="entry name" value="Anticodon-bd_dom_sf"/>
</dbReference>
<dbReference type="Gene3D" id="3.90.960.10">
    <property type="entry name" value="YbaK/aminoacyl-tRNA synthetase-associated domain"/>
    <property type="match status" value="1"/>
</dbReference>
<dbReference type="GO" id="GO:0005829">
    <property type="term" value="C:cytosol"/>
    <property type="evidence" value="ECO:0007669"/>
    <property type="project" value="TreeGrafter"/>
</dbReference>
<dbReference type="CDD" id="cd00779">
    <property type="entry name" value="ProRS_core_prok"/>
    <property type="match status" value="1"/>
</dbReference>
<dbReference type="NCBIfam" id="NF006625">
    <property type="entry name" value="PRK09194.1"/>
    <property type="match status" value="1"/>
</dbReference>
<dbReference type="GO" id="GO:0004827">
    <property type="term" value="F:proline-tRNA ligase activity"/>
    <property type="evidence" value="ECO:0007669"/>
    <property type="project" value="UniProtKB-UniRule"/>
</dbReference>
<dbReference type="InterPro" id="IPR002314">
    <property type="entry name" value="aa-tRNA-synt_IIb"/>
</dbReference>
<dbReference type="SUPFAM" id="SSF55681">
    <property type="entry name" value="Class II aaRS and biotin synthetases"/>
    <property type="match status" value="1"/>
</dbReference>
<reference evidence="13" key="1">
    <citation type="submission" date="2016-01" db="EMBL/GenBank/DDBJ databases">
        <authorList>
            <person name="Mitreva M."/>
            <person name="Pepin K.H."/>
            <person name="Mihindukulasuriya K.A."/>
            <person name="Fulton R."/>
            <person name="Fronick C."/>
            <person name="O'Laughlin M."/>
            <person name="Miner T."/>
            <person name="Herter B."/>
            <person name="Rosa B.A."/>
            <person name="Cordes M."/>
            <person name="Tomlinson C."/>
            <person name="Wollam A."/>
            <person name="Palsikar V.B."/>
            <person name="Mardis E.R."/>
            <person name="Wilson R.K."/>
        </authorList>
    </citation>
    <scope>NUCLEOTIDE SEQUENCE [LARGE SCALE GENOMIC DNA]</scope>
    <source>
        <strain evidence="13">MJR7757B</strain>
    </source>
</reference>
<keyword evidence="3 10" id="KW-0963">Cytoplasm</keyword>
<dbReference type="PATRIC" id="fig|851.8.peg.1907"/>
<dbReference type="PANTHER" id="PTHR42753:SF2">
    <property type="entry name" value="PROLINE--TRNA LIGASE"/>
    <property type="match status" value="1"/>
</dbReference>
<dbReference type="PROSITE" id="PS50862">
    <property type="entry name" value="AA_TRNA_LIGASE_II"/>
    <property type="match status" value="1"/>
</dbReference>
<dbReference type="InterPro" id="IPR004500">
    <property type="entry name" value="Pro-tRNA-synth_IIa_bac-type"/>
</dbReference>
<dbReference type="Pfam" id="PF00587">
    <property type="entry name" value="tRNA-synt_2b"/>
    <property type="match status" value="1"/>
</dbReference>
<dbReference type="PRINTS" id="PR01046">
    <property type="entry name" value="TRNASYNTHPRO"/>
</dbReference>
<comment type="similarity">
    <text evidence="10">Belongs to the class-II aminoacyl-tRNA synthetase family. ProS type 1 subfamily.</text>
</comment>
<accession>A0A133NNB1</accession>
<comment type="catalytic activity">
    <reaction evidence="9 10">
        <text>tRNA(Pro) + L-proline + ATP = L-prolyl-tRNA(Pro) + AMP + diphosphate</text>
        <dbReference type="Rhea" id="RHEA:14305"/>
        <dbReference type="Rhea" id="RHEA-COMP:9700"/>
        <dbReference type="Rhea" id="RHEA-COMP:9702"/>
        <dbReference type="ChEBI" id="CHEBI:30616"/>
        <dbReference type="ChEBI" id="CHEBI:33019"/>
        <dbReference type="ChEBI" id="CHEBI:60039"/>
        <dbReference type="ChEBI" id="CHEBI:78442"/>
        <dbReference type="ChEBI" id="CHEBI:78532"/>
        <dbReference type="ChEBI" id="CHEBI:456215"/>
        <dbReference type="EC" id="6.1.1.15"/>
    </reaction>
</comment>
<dbReference type="GO" id="GO:0006433">
    <property type="term" value="P:prolyl-tRNA aminoacylation"/>
    <property type="evidence" value="ECO:0007669"/>
    <property type="project" value="UniProtKB-UniRule"/>
</dbReference>
<evidence type="ECO:0000313" key="13">
    <source>
        <dbReference type="Proteomes" id="UP000070401"/>
    </source>
</evidence>
<comment type="caution">
    <text evidence="12">The sequence shown here is derived from an EMBL/GenBank/DDBJ whole genome shotgun (WGS) entry which is preliminary data.</text>
</comment>
<gene>
    <name evidence="10" type="primary">proS</name>
    <name evidence="12" type="ORF">HMPREF3221_01895</name>
</gene>
<evidence type="ECO:0000256" key="6">
    <source>
        <dbReference type="ARBA" id="ARBA00022840"/>
    </source>
</evidence>
<keyword evidence="6 10" id="KW-0067">ATP-binding</keyword>
<evidence type="ECO:0000256" key="3">
    <source>
        <dbReference type="ARBA" id="ARBA00022490"/>
    </source>
</evidence>
<dbReference type="GO" id="GO:0005524">
    <property type="term" value="F:ATP binding"/>
    <property type="evidence" value="ECO:0007669"/>
    <property type="project" value="UniProtKB-UniRule"/>
</dbReference>
<evidence type="ECO:0000256" key="4">
    <source>
        <dbReference type="ARBA" id="ARBA00022598"/>
    </source>
</evidence>
<dbReference type="FunFam" id="3.30.930.10:FF:000097">
    <property type="entry name" value="Proline--tRNA ligase"/>
    <property type="match status" value="1"/>
</dbReference>
<dbReference type="Gene3D" id="3.30.930.10">
    <property type="entry name" value="Bira Bifunctional Protein, Domain 2"/>
    <property type="match status" value="2"/>
</dbReference>
<dbReference type="InterPro" id="IPR007214">
    <property type="entry name" value="YbaK/aa-tRNA-synth-assoc-dom"/>
</dbReference>
<dbReference type="InterPro" id="IPR044140">
    <property type="entry name" value="ProRS_anticodon_short"/>
</dbReference>
<protein>
    <recommendedName>
        <fullName evidence="10">Proline--tRNA ligase</fullName>
        <ecNumber evidence="10">6.1.1.15</ecNumber>
    </recommendedName>
    <alternativeName>
        <fullName evidence="10">Prolyl-tRNA synthetase</fullName>
        <shortName evidence="10">ProRS</shortName>
    </alternativeName>
</protein>
<evidence type="ECO:0000256" key="9">
    <source>
        <dbReference type="ARBA" id="ARBA00047671"/>
    </source>
</evidence>
<dbReference type="HAMAP" id="MF_01569">
    <property type="entry name" value="Pro_tRNA_synth_type1"/>
    <property type="match status" value="1"/>
</dbReference>
<dbReference type="GO" id="GO:0002161">
    <property type="term" value="F:aminoacyl-tRNA deacylase activity"/>
    <property type="evidence" value="ECO:0007669"/>
    <property type="project" value="InterPro"/>
</dbReference>
<dbReference type="Pfam" id="PF03129">
    <property type="entry name" value="HGTP_anticodon"/>
    <property type="match status" value="1"/>
</dbReference>
<dbReference type="InterPro" id="IPR033730">
    <property type="entry name" value="ProRS_core_prok"/>
</dbReference>
<dbReference type="InterPro" id="IPR023717">
    <property type="entry name" value="Pro-tRNA-Synthase_IIa_type1"/>
</dbReference>
<feature type="domain" description="Aminoacyl-transfer RNA synthetases class-II family profile" evidence="11">
    <location>
        <begin position="53"/>
        <end position="479"/>
    </location>
</feature>
<dbReference type="EC" id="6.1.1.15" evidence="10"/>
<proteinExistence type="inferred from homology"/>
<name>A0A133NNB1_FUSNU</name>
<dbReference type="CDD" id="cd04334">
    <property type="entry name" value="ProRS-INS"/>
    <property type="match status" value="1"/>
</dbReference>
<dbReference type="CDD" id="cd00861">
    <property type="entry name" value="ProRS_anticodon_short"/>
    <property type="match status" value="1"/>
</dbReference>